<dbReference type="GeneID" id="62762526"/>
<dbReference type="InterPro" id="IPR002201">
    <property type="entry name" value="Glyco_trans_9"/>
</dbReference>
<dbReference type="PANTHER" id="PTHR30160:SF1">
    <property type="entry name" value="LIPOPOLYSACCHARIDE 1,2-N-ACETYLGLUCOSAMINETRANSFERASE-RELATED"/>
    <property type="match status" value="1"/>
</dbReference>
<gene>
    <name evidence="3" type="ORF">DW663_11085</name>
</gene>
<dbReference type="PANTHER" id="PTHR30160">
    <property type="entry name" value="TETRAACYLDISACCHARIDE 4'-KINASE-RELATED"/>
    <property type="match status" value="1"/>
</dbReference>
<sequence length="322" mass="36721">MSSIGDVILTTPVLKAFKRKYPEAEIDFVVMEQFKDAISGLKYIDNLITFNKKKDDGIKNIKKFADRLKANKYDYVFDLHAKFRSKIIAKRLGVKTYTYKKRAWWKTLLVKLRLIKYQVDDTIIKNYFGAFKEFGIEYIGEDLDFAFEEDPKLEEFKNLPVIAPRASKNTKEWTPEGFGELAKLIYKKYGVKSILIGGKGDIPRCEEINKISENSCIILAGVLSLKESGALLSKAKFIVTNDSGPFHIARGVGCKTFVIFGPTSPGMFDFGENDTLIYANENCSPCSLHGDKSCPKKHFKCMRDIKAENILEIIDKKINWEE</sequence>
<evidence type="ECO:0000313" key="4">
    <source>
        <dbReference type="Proteomes" id="UP000284676"/>
    </source>
</evidence>
<dbReference type="GO" id="GO:0008713">
    <property type="term" value="F:ADP-heptose-lipopolysaccharide heptosyltransferase activity"/>
    <property type="evidence" value="ECO:0007669"/>
    <property type="project" value="TreeGrafter"/>
</dbReference>
<dbReference type="RefSeq" id="WP_106991874.1">
    <property type="nucleotide sequence ID" value="NZ_CABMMQ010000004.1"/>
</dbReference>
<dbReference type="Proteomes" id="UP000284676">
    <property type="component" value="Unassembled WGS sequence"/>
</dbReference>
<keyword evidence="1" id="KW-0328">Glycosyltransferase</keyword>
<dbReference type="EMBL" id="QRHL01000028">
    <property type="protein sequence ID" value="RHF70288.1"/>
    <property type="molecule type" value="Genomic_DNA"/>
</dbReference>
<evidence type="ECO:0000313" key="3">
    <source>
        <dbReference type="EMBL" id="RHF70288.1"/>
    </source>
</evidence>
<dbReference type="Pfam" id="PF01075">
    <property type="entry name" value="Glyco_transf_9"/>
    <property type="match status" value="1"/>
</dbReference>
<reference evidence="3 4" key="1">
    <citation type="submission" date="2018-08" db="EMBL/GenBank/DDBJ databases">
        <title>A genome reference for cultivated species of the human gut microbiota.</title>
        <authorList>
            <person name="Zou Y."/>
            <person name="Xue W."/>
            <person name="Luo G."/>
        </authorList>
    </citation>
    <scope>NUCLEOTIDE SEQUENCE [LARGE SCALE GENOMIC DNA]</scope>
    <source>
        <strain evidence="3 4">AM25-1</strain>
    </source>
</reference>
<evidence type="ECO:0000256" key="2">
    <source>
        <dbReference type="ARBA" id="ARBA00022679"/>
    </source>
</evidence>
<organism evidence="3 4">
    <name type="scientific">Fusobacterium mortiferum</name>
    <dbReference type="NCBI Taxonomy" id="850"/>
    <lineage>
        <taxon>Bacteria</taxon>
        <taxon>Fusobacteriati</taxon>
        <taxon>Fusobacteriota</taxon>
        <taxon>Fusobacteriia</taxon>
        <taxon>Fusobacteriales</taxon>
        <taxon>Fusobacteriaceae</taxon>
        <taxon>Fusobacterium</taxon>
    </lineage>
</organism>
<dbReference type="AlphaFoldDB" id="A0A414PP29"/>
<proteinExistence type="predicted"/>
<dbReference type="GO" id="GO:0005829">
    <property type="term" value="C:cytosol"/>
    <property type="evidence" value="ECO:0007669"/>
    <property type="project" value="TreeGrafter"/>
</dbReference>
<dbReference type="Gene3D" id="3.40.50.2000">
    <property type="entry name" value="Glycogen Phosphorylase B"/>
    <property type="match status" value="2"/>
</dbReference>
<protein>
    <submittedName>
        <fullName evidence="3">Glycosyltransferase family 9 protein</fullName>
    </submittedName>
</protein>
<name>A0A414PP29_FUSMR</name>
<keyword evidence="2 3" id="KW-0808">Transferase</keyword>
<dbReference type="CDD" id="cd03789">
    <property type="entry name" value="GT9_LPS_heptosyltransferase"/>
    <property type="match status" value="1"/>
</dbReference>
<evidence type="ECO:0000256" key="1">
    <source>
        <dbReference type="ARBA" id="ARBA00022676"/>
    </source>
</evidence>
<dbReference type="SUPFAM" id="SSF53756">
    <property type="entry name" value="UDP-Glycosyltransferase/glycogen phosphorylase"/>
    <property type="match status" value="1"/>
</dbReference>
<dbReference type="GO" id="GO:0009244">
    <property type="term" value="P:lipopolysaccharide core region biosynthetic process"/>
    <property type="evidence" value="ECO:0007669"/>
    <property type="project" value="TreeGrafter"/>
</dbReference>
<dbReference type="InterPro" id="IPR051199">
    <property type="entry name" value="LPS_LOS_Heptosyltrfase"/>
</dbReference>
<comment type="caution">
    <text evidence="3">The sequence shown here is derived from an EMBL/GenBank/DDBJ whole genome shotgun (WGS) entry which is preliminary data.</text>
</comment>
<accession>A0A414PP29</accession>